<feature type="signal peptide" evidence="1">
    <location>
        <begin position="1"/>
        <end position="26"/>
    </location>
</feature>
<gene>
    <name evidence="2" type="ORF">MAE02_15880</name>
</gene>
<comment type="caution">
    <text evidence="2">The sequence shown here is derived from an EMBL/GenBank/DDBJ whole genome shotgun (WGS) entry which is preliminary data.</text>
</comment>
<organism evidence="2 3">
    <name type="scientific">Microvirga aerophila</name>
    <dbReference type="NCBI Taxonomy" id="670291"/>
    <lineage>
        <taxon>Bacteria</taxon>
        <taxon>Pseudomonadati</taxon>
        <taxon>Pseudomonadota</taxon>
        <taxon>Alphaproteobacteria</taxon>
        <taxon>Hyphomicrobiales</taxon>
        <taxon>Methylobacteriaceae</taxon>
        <taxon>Microvirga</taxon>
    </lineage>
</organism>
<evidence type="ECO:0000256" key="1">
    <source>
        <dbReference type="SAM" id="SignalP"/>
    </source>
</evidence>
<reference evidence="2 3" key="1">
    <citation type="submission" date="2019-07" db="EMBL/GenBank/DDBJ databases">
        <title>Whole genome shotgun sequence of Microvirga aerophila NBRC 106136.</title>
        <authorList>
            <person name="Hosoyama A."/>
            <person name="Uohara A."/>
            <person name="Ohji S."/>
            <person name="Ichikawa N."/>
        </authorList>
    </citation>
    <scope>NUCLEOTIDE SEQUENCE [LARGE SCALE GENOMIC DNA]</scope>
    <source>
        <strain evidence="2 3">NBRC 106136</strain>
    </source>
</reference>
<evidence type="ECO:0000313" key="3">
    <source>
        <dbReference type="Proteomes" id="UP000321085"/>
    </source>
</evidence>
<dbReference type="Proteomes" id="UP000321085">
    <property type="component" value="Unassembled WGS sequence"/>
</dbReference>
<sequence>MKNVVRGLAATALALALTLSLQAALAAEPVFPPASRVGLVPPQEMVMSKRFTGFENTERAAVITIAEMPAEAYGQLVTGMTKDALKRQGLDVTSRENLKVGDRDGVLIAGSMTGPVKGRKWVMAVRGLDMTALLIAQVQGGSDGYSETDMLKALRSVALRGPVSLDEQVSALPFQIGNKAGFRPVRVLSGNSALFTDGPLDTVKAVEQPVAILAVSLQPPPPAGERREQFARMALNSNEVLKEIRVERADSFRLKGQDWHEIVARAKDQASGEDVVVMQTIRFEPDRYVRLVGLARAEKREQVLPRFRTMIDSVEMNP</sequence>
<feature type="chain" id="PRO_5021925924" evidence="1">
    <location>
        <begin position="27"/>
        <end position="318"/>
    </location>
</feature>
<dbReference type="OrthoDB" id="7926124at2"/>
<dbReference type="RefSeq" id="WP_114186462.1">
    <property type="nucleotide sequence ID" value="NZ_BJYU01000017.1"/>
</dbReference>
<dbReference type="AlphaFoldDB" id="A0A512BPK7"/>
<protein>
    <submittedName>
        <fullName evidence="2">Uncharacterized protein</fullName>
    </submittedName>
</protein>
<name>A0A512BPK7_9HYPH</name>
<keyword evidence="1" id="KW-0732">Signal</keyword>
<keyword evidence="3" id="KW-1185">Reference proteome</keyword>
<proteinExistence type="predicted"/>
<evidence type="ECO:0000313" key="2">
    <source>
        <dbReference type="EMBL" id="GEO13892.1"/>
    </source>
</evidence>
<accession>A0A512BPK7</accession>
<dbReference type="EMBL" id="BJYU01000017">
    <property type="protein sequence ID" value="GEO13892.1"/>
    <property type="molecule type" value="Genomic_DNA"/>
</dbReference>